<sequence length="713" mass="80758">MKEITTPTSPENVHYHRKLPALPTEHYHPRPSLARSTSSPSSFSHKKTDSRTERLIARRSTKAAKWKVHWRAPLTIILAFFIGLLLAVGQHLLYSSLHHINTESEGQKTTEVLYGRALAYFSKIAFGGAVTMVYRQRLWTTFRHHALSIWSIDQLFLGTEDPTIFFNWETISKALLPTIIALVIWLIPLATIIFSPGALSFGEYLESSSTFSNVPTLNFNAESVANWRNAVEMPDKSLRKSLMFYNTTDREAKKDGWFDYYDQPSTDLTRLSVLNAWSIGNQTLMRPDARQASCGANFNCTYTTSFIAPQYKCENVASGPQDDQKLFDMGAPFNTSVLVPYGKHVYLANVDEGKYSRPQAPDLSNDGGVPLGRIPDDLGTFKIEPHLWIGYSTNSTEPWPPNSPLARNWTHRLDAHIVRCVHYEAKYTVRWNYTEPFYTTNVTHEFLQPVLDTNFSRLENGKPDYKTITPTANFVSPRADVGKYKKIAAYHALGESVRDFLRGNIELEPEFPGPSYPRVNSKITQTRLVSKTNSTPFDNFSQHVQDFYSDTVLSLFSAPQMFVMAEENTMVNRTRYRPTFVYTPEKLWACYLPVILVVFLILLLYAYTIWEDGTTWSIGFSRILVTTRNQTLDEISRGACLGNDPFPSELLSTKLKFGVLNESNDIDSLGADGISEIGHCSFGVPSELSPIIRGTPYAGLRRRSSAQKKQKMD</sequence>
<evidence type="ECO:0000313" key="3">
    <source>
        <dbReference type="EMBL" id="PVH98286.1"/>
    </source>
</evidence>
<dbReference type="AlphaFoldDB" id="A0A2V1DJB8"/>
<keyword evidence="2" id="KW-1133">Transmembrane helix</keyword>
<evidence type="ECO:0000313" key="4">
    <source>
        <dbReference type="Proteomes" id="UP000244855"/>
    </source>
</evidence>
<keyword evidence="2" id="KW-0812">Transmembrane</keyword>
<keyword evidence="4" id="KW-1185">Reference proteome</keyword>
<feature type="compositionally biased region" description="Polar residues" evidence="1">
    <location>
        <begin position="1"/>
        <end position="11"/>
    </location>
</feature>
<keyword evidence="2" id="KW-0472">Membrane</keyword>
<name>A0A2V1DJB8_9PLEO</name>
<dbReference type="PANTHER" id="PTHR35041">
    <property type="entry name" value="MEDIATOR OF RNA POLYMERASE II TRANSCRIPTION SUBUNIT 1"/>
    <property type="match status" value="1"/>
</dbReference>
<feature type="transmembrane region" description="Helical" evidence="2">
    <location>
        <begin position="113"/>
        <end position="134"/>
    </location>
</feature>
<dbReference type="PANTHER" id="PTHR35041:SF3">
    <property type="entry name" value="FORMYLMETHIONINE DEFORMYLASE-LIKE PROTEIN"/>
    <property type="match status" value="1"/>
</dbReference>
<dbReference type="STRING" id="97972.A0A2V1DJB8"/>
<organism evidence="3 4">
    <name type="scientific">Periconia macrospinosa</name>
    <dbReference type="NCBI Taxonomy" id="97972"/>
    <lineage>
        <taxon>Eukaryota</taxon>
        <taxon>Fungi</taxon>
        <taxon>Dikarya</taxon>
        <taxon>Ascomycota</taxon>
        <taxon>Pezizomycotina</taxon>
        <taxon>Dothideomycetes</taxon>
        <taxon>Pleosporomycetidae</taxon>
        <taxon>Pleosporales</taxon>
        <taxon>Massarineae</taxon>
        <taxon>Periconiaceae</taxon>
        <taxon>Periconia</taxon>
    </lineage>
</organism>
<dbReference type="OrthoDB" id="5340195at2759"/>
<feature type="transmembrane region" description="Helical" evidence="2">
    <location>
        <begin position="68"/>
        <end position="93"/>
    </location>
</feature>
<reference evidence="3 4" key="1">
    <citation type="journal article" date="2018" name="Sci. Rep.">
        <title>Comparative genomics provides insights into the lifestyle and reveals functional heterogeneity of dark septate endophytic fungi.</title>
        <authorList>
            <person name="Knapp D.G."/>
            <person name="Nemeth J.B."/>
            <person name="Barry K."/>
            <person name="Hainaut M."/>
            <person name="Henrissat B."/>
            <person name="Johnson J."/>
            <person name="Kuo A."/>
            <person name="Lim J.H.P."/>
            <person name="Lipzen A."/>
            <person name="Nolan M."/>
            <person name="Ohm R.A."/>
            <person name="Tamas L."/>
            <person name="Grigoriev I.V."/>
            <person name="Spatafora J.W."/>
            <person name="Nagy L.G."/>
            <person name="Kovacs G.M."/>
        </authorList>
    </citation>
    <scope>NUCLEOTIDE SEQUENCE [LARGE SCALE GENOMIC DNA]</scope>
    <source>
        <strain evidence="3 4">DSE2036</strain>
    </source>
</reference>
<gene>
    <name evidence="3" type="ORF">DM02DRAFT_596287</name>
</gene>
<feature type="transmembrane region" description="Helical" evidence="2">
    <location>
        <begin position="591"/>
        <end position="610"/>
    </location>
</feature>
<dbReference type="Proteomes" id="UP000244855">
    <property type="component" value="Unassembled WGS sequence"/>
</dbReference>
<feature type="transmembrane region" description="Helical" evidence="2">
    <location>
        <begin position="174"/>
        <end position="194"/>
    </location>
</feature>
<dbReference type="EMBL" id="KZ805417">
    <property type="protein sequence ID" value="PVH98286.1"/>
    <property type="molecule type" value="Genomic_DNA"/>
</dbReference>
<accession>A0A2V1DJB8</accession>
<evidence type="ECO:0000256" key="2">
    <source>
        <dbReference type="SAM" id="Phobius"/>
    </source>
</evidence>
<proteinExistence type="predicted"/>
<feature type="compositionally biased region" description="Low complexity" evidence="1">
    <location>
        <begin position="32"/>
        <end position="43"/>
    </location>
</feature>
<protein>
    <submittedName>
        <fullName evidence="3">Uncharacterized protein</fullName>
    </submittedName>
</protein>
<feature type="region of interest" description="Disordered" evidence="1">
    <location>
        <begin position="1"/>
        <end position="54"/>
    </location>
</feature>
<evidence type="ECO:0000256" key="1">
    <source>
        <dbReference type="SAM" id="MobiDB-lite"/>
    </source>
</evidence>